<proteinExistence type="inferred from homology"/>
<dbReference type="InterPro" id="IPR006393">
    <property type="entry name" value="Sepiapterin_red"/>
</dbReference>
<dbReference type="FunFam" id="3.40.50.720:FF:000259">
    <property type="entry name" value="Sepiapterin reductase"/>
    <property type="match status" value="1"/>
</dbReference>
<dbReference type="EC" id="1.1.1.153" evidence="4"/>
<comment type="subunit">
    <text evidence="3">Homodimer.</text>
</comment>
<accession>A0A8W8IZA7</accession>
<dbReference type="Gene3D" id="3.40.50.720">
    <property type="entry name" value="NAD(P)-binding Rossmann-like Domain"/>
    <property type="match status" value="1"/>
</dbReference>
<dbReference type="InterPro" id="IPR051721">
    <property type="entry name" value="Biopterin_syn/organic_redct"/>
</dbReference>
<dbReference type="OrthoDB" id="153074at2759"/>
<reference evidence="9" key="1">
    <citation type="submission" date="2022-08" db="UniProtKB">
        <authorList>
            <consortium name="EnsemblMetazoa"/>
        </authorList>
    </citation>
    <scope>IDENTIFICATION</scope>
    <source>
        <strain evidence="9">05x7-T-G4-1.051#20</strain>
    </source>
</reference>
<dbReference type="InterPro" id="IPR002347">
    <property type="entry name" value="SDR_fam"/>
</dbReference>
<keyword evidence="8" id="KW-0560">Oxidoreductase</keyword>
<dbReference type="AlphaFoldDB" id="A0A8W8IZA7"/>
<evidence type="ECO:0000256" key="7">
    <source>
        <dbReference type="ARBA" id="ARBA00022857"/>
    </source>
</evidence>
<comment type="similarity">
    <text evidence="2">Belongs to the sepiapterin reductase family.</text>
</comment>
<evidence type="ECO:0000256" key="1">
    <source>
        <dbReference type="ARBA" id="ARBA00004496"/>
    </source>
</evidence>
<evidence type="ECO:0000256" key="8">
    <source>
        <dbReference type="ARBA" id="ARBA00023002"/>
    </source>
</evidence>
<evidence type="ECO:0000256" key="3">
    <source>
        <dbReference type="ARBA" id="ARBA00011738"/>
    </source>
</evidence>
<sequence length="272" mass="29910">MSSSVKSENLFQKKSCVVVCGASRGLGECISITFAKKFLTGSVFILLSRDGKALENVKTSLQSECPDQLCITKVFDQGIMQQENFECLFDGIVQSNNISLADLEQVVMVHCAGTLGDITKYCKEMTDPKKVRENFDINVVGTILLNSAFLKAFKDVGSKVIINISSLAGIQPFKSWSLYCSGKAARDMFFRTLALEDPDILVLNYAPGPCATDMQKDCREQSADPETKQMFIDALNSGGLLSPQTSIDKLCEVLTSKFESGAHIDFYDEIKQ</sequence>
<dbReference type="SUPFAM" id="SSF51735">
    <property type="entry name" value="NAD(P)-binding Rossmann-fold domains"/>
    <property type="match status" value="1"/>
</dbReference>
<comment type="subcellular location">
    <subcellularLocation>
        <location evidence="1">Cytoplasm</location>
    </subcellularLocation>
</comment>
<evidence type="ECO:0000256" key="4">
    <source>
        <dbReference type="ARBA" id="ARBA00013075"/>
    </source>
</evidence>
<keyword evidence="6" id="KW-0963">Cytoplasm</keyword>
<dbReference type="PRINTS" id="PR00081">
    <property type="entry name" value="GDHRDH"/>
</dbReference>
<dbReference type="EnsemblMetazoa" id="G16196.1">
    <property type="protein sequence ID" value="G16196.1:cds"/>
    <property type="gene ID" value="G16196"/>
</dbReference>
<dbReference type="PANTHER" id="PTHR44085">
    <property type="entry name" value="SEPIAPTERIN REDUCTASE"/>
    <property type="match status" value="1"/>
</dbReference>
<evidence type="ECO:0000256" key="2">
    <source>
        <dbReference type="ARBA" id="ARBA00010483"/>
    </source>
</evidence>
<name>A0A8W8IZA7_MAGGI</name>
<dbReference type="Proteomes" id="UP000005408">
    <property type="component" value="Unassembled WGS sequence"/>
</dbReference>
<evidence type="ECO:0000256" key="5">
    <source>
        <dbReference type="ARBA" id="ARBA00019170"/>
    </source>
</evidence>
<dbReference type="GO" id="GO:0005737">
    <property type="term" value="C:cytoplasm"/>
    <property type="evidence" value="ECO:0007669"/>
    <property type="project" value="UniProtKB-SubCell"/>
</dbReference>
<evidence type="ECO:0000313" key="10">
    <source>
        <dbReference type="Proteomes" id="UP000005408"/>
    </source>
</evidence>
<dbReference type="GO" id="GO:0004757">
    <property type="term" value="F:sepiapterin reductase (NADP+) activity"/>
    <property type="evidence" value="ECO:0007669"/>
    <property type="project" value="UniProtKB-EC"/>
</dbReference>
<dbReference type="InterPro" id="IPR036291">
    <property type="entry name" value="NAD(P)-bd_dom_sf"/>
</dbReference>
<dbReference type="Pfam" id="PF00106">
    <property type="entry name" value="adh_short"/>
    <property type="match status" value="1"/>
</dbReference>
<evidence type="ECO:0000313" key="9">
    <source>
        <dbReference type="EnsemblMetazoa" id="G16196.1:cds"/>
    </source>
</evidence>
<organism evidence="9 10">
    <name type="scientific">Magallana gigas</name>
    <name type="common">Pacific oyster</name>
    <name type="synonym">Crassostrea gigas</name>
    <dbReference type="NCBI Taxonomy" id="29159"/>
    <lineage>
        <taxon>Eukaryota</taxon>
        <taxon>Metazoa</taxon>
        <taxon>Spiralia</taxon>
        <taxon>Lophotrochozoa</taxon>
        <taxon>Mollusca</taxon>
        <taxon>Bivalvia</taxon>
        <taxon>Autobranchia</taxon>
        <taxon>Pteriomorphia</taxon>
        <taxon>Ostreida</taxon>
        <taxon>Ostreoidea</taxon>
        <taxon>Ostreidae</taxon>
        <taxon>Magallana</taxon>
    </lineage>
</organism>
<dbReference type="GO" id="GO:0006729">
    <property type="term" value="P:tetrahydrobiopterin biosynthetic process"/>
    <property type="evidence" value="ECO:0007669"/>
    <property type="project" value="InterPro"/>
</dbReference>
<keyword evidence="10" id="KW-1185">Reference proteome</keyword>
<dbReference type="EnsemblMetazoa" id="G16193.1">
    <property type="protein sequence ID" value="G16193.1:cds"/>
    <property type="gene ID" value="G16193"/>
</dbReference>
<keyword evidence="7" id="KW-0521">NADP</keyword>
<protein>
    <recommendedName>
        <fullName evidence="5">Sepiapterin reductase</fullName>
        <ecNumber evidence="4">1.1.1.153</ecNumber>
    </recommendedName>
</protein>
<dbReference type="PANTHER" id="PTHR44085:SF2">
    <property type="entry name" value="SEPIAPTERIN REDUCTASE"/>
    <property type="match status" value="1"/>
</dbReference>
<dbReference type="NCBIfam" id="TIGR01500">
    <property type="entry name" value="sepiapter_red"/>
    <property type="match status" value="1"/>
</dbReference>
<evidence type="ECO:0000256" key="6">
    <source>
        <dbReference type="ARBA" id="ARBA00022490"/>
    </source>
</evidence>
<dbReference type="OMA" id="FKGWTLY"/>